<dbReference type="AlphaFoldDB" id="A0A949JYL3"/>
<keyword evidence="1" id="KW-0472">Membrane</keyword>
<feature type="transmembrane region" description="Helical" evidence="1">
    <location>
        <begin position="98"/>
        <end position="118"/>
    </location>
</feature>
<evidence type="ECO:0000313" key="2">
    <source>
        <dbReference type="EMBL" id="MBU9736137.1"/>
    </source>
</evidence>
<name>A0A949JYL3_9FIRM</name>
<keyword evidence="3" id="KW-1185">Reference proteome</keyword>
<feature type="transmembrane region" description="Helical" evidence="1">
    <location>
        <begin position="6"/>
        <end position="29"/>
    </location>
</feature>
<dbReference type="EMBL" id="JAHQCW010000007">
    <property type="protein sequence ID" value="MBU9736137.1"/>
    <property type="molecule type" value="Genomic_DNA"/>
</dbReference>
<feature type="transmembrane region" description="Helical" evidence="1">
    <location>
        <begin position="124"/>
        <end position="147"/>
    </location>
</feature>
<keyword evidence="1" id="KW-0812">Transmembrane</keyword>
<sequence>MWKEIISRGIITYCIWGVCALGILGKLLAHLGYAHYARVTGKIPETRNKLMKKMKMKFESCYKLNLGVNNIGLFVDKQLSKVRFLGIRLHRLERLPGNAMRLCLILGCTGAFLCYYYGYPTQNITTYLIMGGGGILAVGAVSGLLDVEYKKNMVHMNVCEYLENYMANRLAHQYMEKKAAAGMEEEMADDNMLVMDPNVETEIASMKRSLEQIAAGSSKRQEEMQKGMQAAQEEEVIQEILTEYLA</sequence>
<proteinExistence type="predicted"/>
<dbReference type="Proteomes" id="UP000712157">
    <property type="component" value="Unassembled WGS sequence"/>
</dbReference>
<gene>
    <name evidence="2" type="ORF">KTH89_06275</name>
</gene>
<dbReference type="RefSeq" id="WP_158341979.1">
    <property type="nucleotide sequence ID" value="NZ_JAHQCW010000007.1"/>
</dbReference>
<keyword evidence="1" id="KW-1133">Transmembrane helix</keyword>
<organism evidence="2 3">
    <name type="scientific">Diplocloster agilis</name>
    <dbReference type="NCBI Taxonomy" id="2850323"/>
    <lineage>
        <taxon>Bacteria</taxon>
        <taxon>Bacillati</taxon>
        <taxon>Bacillota</taxon>
        <taxon>Clostridia</taxon>
        <taxon>Lachnospirales</taxon>
        <taxon>Lachnospiraceae</taxon>
        <taxon>Diplocloster</taxon>
    </lineage>
</organism>
<evidence type="ECO:0000313" key="3">
    <source>
        <dbReference type="Proteomes" id="UP000712157"/>
    </source>
</evidence>
<accession>A0A949JYL3</accession>
<protein>
    <submittedName>
        <fullName evidence="2">Uncharacterized protein</fullName>
    </submittedName>
</protein>
<evidence type="ECO:0000256" key="1">
    <source>
        <dbReference type="SAM" id="Phobius"/>
    </source>
</evidence>
<reference evidence="2" key="1">
    <citation type="submission" date="2021-06" db="EMBL/GenBank/DDBJ databases">
        <title>Description of novel taxa of the family Lachnospiraceae.</title>
        <authorList>
            <person name="Chaplin A.V."/>
            <person name="Sokolova S.R."/>
            <person name="Pikina A.P."/>
            <person name="Korzhanova M."/>
            <person name="Belova V."/>
            <person name="Korostin D."/>
            <person name="Efimov B.A."/>
        </authorList>
    </citation>
    <scope>NUCLEOTIDE SEQUENCE</scope>
    <source>
        <strain evidence="2">ASD5720</strain>
    </source>
</reference>
<comment type="caution">
    <text evidence="2">The sequence shown here is derived from an EMBL/GenBank/DDBJ whole genome shotgun (WGS) entry which is preliminary data.</text>
</comment>